<comment type="similarity">
    <text evidence="4">Belongs to the SNF2/RAD54 helicase family. SMARCAL1 subfamily.</text>
</comment>
<dbReference type="GO" id="GO:0043596">
    <property type="term" value="C:nuclear replication fork"/>
    <property type="evidence" value="ECO:0007669"/>
    <property type="project" value="TreeGrafter"/>
</dbReference>
<evidence type="ECO:0000259" key="7">
    <source>
        <dbReference type="PROSITE" id="PS51194"/>
    </source>
</evidence>
<comment type="caution">
    <text evidence="9">The sequence shown here is derived from an EMBL/GenBank/DDBJ whole genome shotgun (WGS) entry which is preliminary data.</text>
</comment>
<dbReference type="InterPro" id="IPR014001">
    <property type="entry name" value="Helicase_ATP-bd"/>
</dbReference>
<dbReference type="GO" id="GO:0006281">
    <property type="term" value="P:DNA repair"/>
    <property type="evidence" value="ECO:0007669"/>
    <property type="project" value="TreeGrafter"/>
</dbReference>
<dbReference type="SMART" id="SM00487">
    <property type="entry name" value="DEXDc"/>
    <property type="match status" value="1"/>
</dbReference>
<dbReference type="InterPro" id="IPR001650">
    <property type="entry name" value="Helicase_C-like"/>
</dbReference>
<evidence type="ECO:0000313" key="10">
    <source>
        <dbReference type="Proteomes" id="UP001461498"/>
    </source>
</evidence>
<accession>A0AAW1D3D0</accession>
<dbReference type="InterPro" id="IPR000330">
    <property type="entry name" value="SNF2_N"/>
</dbReference>
<feature type="domain" description="HARP" evidence="8">
    <location>
        <begin position="174"/>
        <end position="246"/>
    </location>
</feature>
<dbReference type="Gene3D" id="3.40.50.10810">
    <property type="entry name" value="Tandem AAA-ATPase domain"/>
    <property type="match status" value="1"/>
</dbReference>
<evidence type="ECO:0000313" key="9">
    <source>
        <dbReference type="EMBL" id="KAK9505231.1"/>
    </source>
</evidence>
<keyword evidence="2" id="KW-0378">Hydrolase</keyword>
<dbReference type="Pfam" id="PF07443">
    <property type="entry name" value="HARP"/>
    <property type="match status" value="1"/>
</dbReference>
<keyword evidence="3" id="KW-0539">Nucleus</keyword>
<dbReference type="InterPro" id="IPR010003">
    <property type="entry name" value="HARP_dom"/>
</dbReference>
<gene>
    <name evidence="9" type="ORF">O3M35_009327</name>
</gene>
<evidence type="ECO:0008006" key="11">
    <source>
        <dbReference type="Google" id="ProtNLM"/>
    </source>
</evidence>
<evidence type="ECO:0000259" key="8">
    <source>
        <dbReference type="PROSITE" id="PS51467"/>
    </source>
</evidence>
<feature type="domain" description="Helicase ATP-binding" evidence="6">
    <location>
        <begin position="286"/>
        <end position="443"/>
    </location>
</feature>
<evidence type="ECO:0000256" key="3">
    <source>
        <dbReference type="ARBA" id="ARBA00023242"/>
    </source>
</evidence>
<feature type="region of interest" description="Disordered" evidence="5">
    <location>
        <begin position="23"/>
        <end position="63"/>
    </location>
</feature>
<protein>
    <recommendedName>
        <fullName evidence="11">SWI/SNF-related matrix-associated actin-dependent regulator of chromatin subfamily A-like protein 1</fullName>
    </recommendedName>
</protein>
<evidence type="ECO:0000256" key="2">
    <source>
        <dbReference type="ARBA" id="ARBA00022801"/>
    </source>
</evidence>
<dbReference type="SMART" id="SM00490">
    <property type="entry name" value="HELICc"/>
    <property type="match status" value="1"/>
</dbReference>
<comment type="subcellular location">
    <subcellularLocation>
        <location evidence="1">Nucleus</location>
    </subcellularLocation>
</comment>
<dbReference type="Pfam" id="PF00176">
    <property type="entry name" value="SNF2-rel_dom"/>
    <property type="match status" value="1"/>
</dbReference>
<dbReference type="PROSITE" id="PS51192">
    <property type="entry name" value="HELICASE_ATP_BIND_1"/>
    <property type="match status" value="1"/>
</dbReference>
<feature type="domain" description="Helicase C-terminal" evidence="7">
    <location>
        <begin position="554"/>
        <end position="711"/>
    </location>
</feature>
<dbReference type="Pfam" id="PF00271">
    <property type="entry name" value="Helicase_C"/>
    <property type="match status" value="1"/>
</dbReference>
<keyword evidence="10" id="KW-1185">Reference proteome</keyword>
<sequence>MSTPLTPEQKKRIEENRRLALKRRNEKLQQKTSVIQSPNPVKNFPAQQPHSKPLVGPSANTSAGTAFPINSSVIQSSNPVKNFPAQQPYPKPVVGPSANTSAGTAFPVNKTQNTIQKNQFYSSSSASPVKSFAGQQSYSKPPSVNSNVNLPSDKVPIQKPNTQLNDRQKTWNVTTEALTGTCSLISRNRFILNIGYNKELIEICKTIPGKEYDPKRKAWTFPLEQYNKFKEVTTPLSPKVIIGNLPKAVLQNFMEPSKRDHKSVDISKVEATLLNSLFPFQKEGVQFGVSMNGRCLIADDMGLGKTLQGLGLASYYINDWPLLIVCPSSMRYQWQEELLNYLPQVPSYSIYVLEHRKDYIEKSAKVVILSYDLMGKLKDFIMKHGFGVIIIDESHFLKNNKTQRTKAALDIVKKCKRCILLSGTPALSRPSELFCQIKAVNPNLFRDMTEYGLRYCDGKQDKFGWNFNGSSNLEELKVILDELIMIRRLKSEVLDQLPSKIRQVITLSPDLIDTKNKTMKAFEKKLAAMGDKGIDRRSTLLAYFAETGKIKIKAICQHVENLLEQGKKFLLFAHHKEVLDAVSQTLEKAETYYIRIDGSVSSEDRKSVCDQFQEEDKFRVAVLSIKAANTGVTLTAAHLVVFAELFWNPGELIQAEDRAHRIGQKNSVLIHYLLAKGTADDQLWPLVQSKLNVLNKAGLSNDREISVKEIKSQKGLSQTTIMNFFSQMEDDVDENDLASLMDEIEGVPEKKTKLM</sequence>
<dbReference type="Proteomes" id="UP001461498">
    <property type="component" value="Unassembled WGS sequence"/>
</dbReference>
<dbReference type="PROSITE" id="PS51194">
    <property type="entry name" value="HELICASE_CTER"/>
    <property type="match status" value="1"/>
</dbReference>
<dbReference type="CDD" id="cd18010">
    <property type="entry name" value="DEXHc_HARP_SMARCAL1"/>
    <property type="match status" value="1"/>
</dbReference>
<dbReference type="EMBL" id="JAPXFL010000006">
    <property type="protein sequence ID" value="KAK9505231.1"/>
    <property type="molecule type" value="Genomic_DNA"/>
</dbReference>
<dbReference type="GO" id="GO:0005524">
    <property type="term" value="F:ATP binding"/>
    <property type="evidence" value="ECO:0007669"/>
    <property type="project" value="InterPro"/>
</dbReference>
<reference evidence="9 10" key="1">
    <citation type="submission" date="2022-12" db="EMBL/GenBank/DDBJ databases">
        <title>Chromosome-level genome assembly of true bugs.</title>
        <authorList>
            <person name="Ma L."/>
            <person name="Li H."/>
        </authorList>
    </citation>
    <scope>NUCLEOTIDE SEQUENCE [LARGE SCALE GENOMIC DNA]</scope>
    <source>
        <strain evidence="9">Lab_2022b</strain>
    </source>
</reference>
<evidence type="ECO:0000256" key="4">
    <source>
        <dbReference type="PROSITE-ProRule" id="PRU00800"/>
    </source>
</evidence>
<dbReference type="InterPro" id="IPR049730">
    <property type="entry name" value="SNF2/RAD54-like_C"/>
</dbReference>
<dbReference type="PANTHER" id="PTHR45766">
    <property type="entry name" value="DNA ANNEALING HELICASE AND ENDONUCLEASE ZRANB3 FAMILY MEMBER"/>
    <property type="match status" value="1"/>
</dbReference>
<feature type="compositionally biased region" description="Polar residues" evidence="5">
    <location>
        <begin position="133"/>
        <end position="150"/>
    </location>
</feature>
<proteinExistence type="inferred from homology"/>
<dbReference type="PANTHER" id="PTHR45766:SF6">
    <property type="entry name" value="SWI_SNF-RELATED MATRIX-ASSOCIATED ACTIN-DEPENDENT REGULATOR OF CHROMATIN SUBFAMILY A-LIKE PROTEIN 1"/>
    <property type="match status" value="1"/>
</dbReference>
<dbReference type="InterPro" id="IPR027417">
    <property type="entry name" value="P-loop_NTPase"/>
</dbReference>
<dbReference type="Gene3D" id="3.40.50.300">
    <property type="entry name" value="P-loop containing nucleotide triphosphate hydrolases"/>
    <property type="match status" value="1"/>
</dbReference>
<feature type="region of interest" description="Disordered" evidence="5">
    <location>
        <begin position="131"/>
        <end position="160"/>
    </location>
</feature>
<dbReference type="InterPro" id="IPR038718">
    <property type="entry name" value="SNF2-like_sf"/>
</dbReference>
<dbReference type="SUPFAM" id="SSF52540">
    <property type="entry name" value="P-loop containing nucleoside triphosphate hydrolases"/>
    <property type="match status" value="2"/>
</dbReference>
<feature type="compositionally biased region" description="Polar residues" evidence="5">
    <location>
        <begin position="30"/>
        <end position="50"/>
    </location>
</feature>
<name>A0AAW1D3D0_9HEMI</name>
<dbReference type="CDD" id="cd18793">
    <property type="entry name" value="SF2_C_SNF"/>
    <property type="match status" value="1"/>
</dbReference>
<dbReference type="AlphaFoldDB" id="A0AAW1D3D0"/>
<evidence type="ECO:0000256" key="1">
    <source>
        <dbReference type="ARBA" id="ARBA00004123"/>
    </source>
</evidence>
<organism evidence="9 10">
    <name type="scientific">Rhynocoris fuscipes</name>
    <dbReference type="NCBI Taxonomy" id="488301"/>
    <lineage>
        <taxon>Eukaryota</taxon>
        <taxon>Metazoa</taxon>
        <taxon>Ecdysozoa</taxon>
        <taxon>Arthropoda</taxon>
        <taxon>Hexapoda</taxon>
        <taxon>Insecta</taxon>
        <taxon>Pterygota</taxon>
        <taxon>Neoptera</taxon>
        <taxon>Paraneoptera</taxon>
        <taxon>Hemiptera</taxon>
        <taxon>Heteroptera</taxon>
        <taxon>Panheteroptera</taxon>
        <taxon>Cimicomorpha</taxon>
        <taxon>Reduviidae</taxon>
        <taxon>Harpactorinae</taxon>
        <taxon>Harpactorini</taxon>
        <taxon>Rhynocoris</taxon>
    </lineage>
</organism>
<dbReference type="GO" id="GO:0016787">
    <property type="term" value="F:hydrolase activity"/>
    <property type="evidence" value="ECO:0007669"/>
    <property type="project" value="UniProtKB-KW"/>
</dbReference>
<dbReference type="PROSITE" id="PS51467">
    <property type="entry name" value="HARP"/>
    <property type="match status" value="1"/>
</dbReference>
<evidence type="ECO:0000256" key="5">
    <source>
        <dbReference type="SAM" id="MobiDB-lite"/>
    </source>
</evidence>
<dbReference type="GO" id="GO:0031297">
    <property type="term" value="P:replication fork processing"/>
    <property type="evidence" value="ECO:0007669"/>
    <property type="project" value="TreeGrafter"/>
</dbReference>
<evidence type="ECO:0000259" key="6">
    <source>
        <dbReference type="PROSITE" id="PS51192"/>
    </source>
</evidence>